<feature type="region of interest" description="Disordered" evidence="1">
    <location>
        <begin position="32"/>
        <end position="78"/>
    </location>
</feature>
<evidence type="ECO:0000256" key="1">
    <source>
        <dbReference type="SAM" id="MobiDB-lite"/>
    </source>
</evidence>
<dbReference type="EMBL" id="JPKY01000073">
    <property type="protein sequence ID" value="KFH43245.1"/>
    <property type="molecule type" value="Genomic_DNA"/>
</dbReference>
<organism evidence="2 3">
    <name type="scientific">Hapsidospora chrysogenum (strain ATCC 11550 / CBS 779.69 / DSM 880 / IAM 14645 / JCM 23072 / IMI 49137)</name>
    <name type="common">Acremonium chrysogenum</name>
    <dbReference type="NCBI Taxonomy" id="857340"/>
    <lineage>
        <taxon>Eukaryota</taxon>
        <taxon>Fungi</taxon>
        <taxon>Dikarya</taxon>
        <taxon>Ascomycota</taxon>
        <taxon>Pezizomycotina</taxon>
        <taxon>Sordariomycetes</taxon>
        <taxon>Hypocreomycetidae</taxon>
        <taxon>Hypocreales</taxon>
        <taxon>Bionectriaceae</taxon>
        <taxon>Hapsidospora</taxon>
    </lineage>
</organism>
<keyword evidence="3" id="KW-1185">Reference proteome</keyword>
<protein>
    <submittedName>
        <fullName evidence="2">Uncharacterized protein</fullName>
    </submittedName>
</protein>
<comment type="caution">
    <text evidence="2">The sequence shown here is derived from an EMBL/GenBank/DDBJ whole genome shotgun (WGS) entry which is preliminary data.</text>
</comment>
<dbReference type="Proteomes" id="UP000029964">
    <property type="component" value="Unassembled WGS sequence"/>
</dbReference>
<accession>A0A086T1L3</accession>
<dbReference type="HOGENOM" id="CLU_2621459_0_0_1"/>
<dbReference type="AlphaFoldDB" id="A0A086T1L3"/>
<reference evidence="3" key="1">
    <citation type="journal article" date="2014" name="Genome Announc.">
        <title>Genome sequence and annotation of Acremonium chrysogenum, producer of the beta-lactam antibiotic cephalosporin C.</title>
        <authorList>
            <person name="Terfehr D."/>
            <person name="Dahlmann T.A."/>
            <person name="Specht T."/>
            <person name="Zadra I."/>
            <person name="Kuernsteiner H."/>
            <person name="Kueck U."/>
        </authorList>
    </citation>
    <scope>NUCLEOTIDE SEQUENCE [LARGE SCALE GENOMIC DNA]</scope>
    <source>
        <strain evidence="3">ATCC 11550 / CBS 779.69 / DSM 880 / IAM 14645 / JCM 23072 / IMI 49137</strain>
    </source>
</reference>
<proteinExistence type="predicted"/>
<sequence length="78" mass="8716">MFPGTQVQHYCLFPAGATVEITQRPHQRFCRTSQRELKPDTGTAPQRSFLEAAHRELEPTLGPPPPTLSSPCNLHGDY</sequence>
<name>A0A086T1L3_HAPC1</name>
<evidence type="ECO:0000313" key="2">
    <source>
        <dbReference type="EMBL" id="KFH43245.1"/>
    </source>
</evidence>
<evidence type="ECO:0000313" key="3">
    <source>
        <dbReference type="Proteomes" id="UP000029964"/>
    </source>
</evidence>
<gene>
    <name evidence="2" type="ORF">ACRE_060000</name>
</gene>